<reference evidence="1 2" key="1">
    <citation type="journal article" date="2024" name="Plant Biotechnol. J.">
        <title>Genome and CRISPR/Cas9 system of a widespread forest tree (Populus alba) in the world.</title>
        <authorList>
            <person name="Liu Y.J."/>
            <person name="Jiang P.F."/>
            <person name="Han X.M."/>
            <person name="Li X.Y."/>
            <person name="Wang H.M."/>
            <person name="Wang Y.J."/>
            <person name="Wang X.X."/>
            <person name="Zeng Q.Y."/>
        </authorList>
    </citation>
    <scope>NUCLEOTIDE SEQUENCE [LARGE SCALE GENOMIC DNA]</scope>
    <source>
        <strain evidence="2">cv. PAL-ZL1</strain>
    </source>
</reference>
<gene>
    <name evidence="1" type="ORF">D5086_026681</name>
</gene>
<evidence type="ECO:0000313" key="2">
    <source>
        <dbReference type="Proteomes" id="UP000309997"/>
    </source>
</evidence>
<sequence length="86" mass="9215">MRRVCRLIIEATVLQEAATLVDRGLPQVATVIYLDQGALLFDDGVLVRNFSDDKSGENSVKGGLLSEKLGQGRGVNRNCKLAGVKG</sequence>
<organism evidence="1 2">
    <name type="scientific">Populus alba</name>
    <name type="common">White poplar</name>
    <dbReference type="NCBI Taxonomy" id="43335"/>
    <lineage>
        <taxon>Eukaryota</taxon>
        <taxon>Viridiplantae</taxon>
        <taxon>Streptophyta</taxon>
        <taxon>Embryophyta</taxon>
        <taxon>Tracheophyta</taxon>
        <taxon>Spermatophyta</taxon>
        <taxon>Magnoliopsida</taxon>
        <taxon>eudicotyledons</taxon>
        <taxon>Gunneridae</taxon>
        <taxon>Pentapetalae</taxon>
        <taxon>rosids</taxon>
        <taxon>fabids</taxon>
        <taxon>Malpighiales</taxon>
        <taxon>Salicaceae</taxon>
        <taxon>Saliceae</taxon>
        <taxon>Populus</taxon>
    </lineage>
</organism>
<accession>A0ACC4B2Z0</accession>
<dbReference type="EMBL" id="RCHU02000014">
    <property type="protein sequence ID" value="KAL3572777.1"/>
    <property type="molecule type" value="Genomic_DNA"/>
</dbReference>
<keyword evidence="2" id="KW-1185">Reference proteome</keyword>
<dbReference type="Proteomes" id="UP000309997">
    <property type="component" value="Unassembled WGS sequence"/>
</dbReference>
<name>A0ACC4B2Z0_POPAL</name>
<proteinExistence type="predicted"/>
<protein>
    <submittedName>
        <fullName evidence="1">Uncharacterized protein</fullName>
    </submittedName>
</protein>
<comment type="caution">
    <text evidence="1">The sequence shown here is derived from an EMBL/GenBank/DDBJ whole genome shotgun (WGS) entry which is preliminary data.</text>
</comment>
<evidence type="ECO:0000313" key="1">
    <source>
        <dbReference type="EMBL" id="KAL3572777.1"/>
    </source>
</evidence>